<accession>A0ABT0HQ86</accession>
<name>A0ABT0HQ86_9BACT</name>
<dbReference type="RefSeq" id="WP_248478705.1">
    <property type="nucleotide sequence ID" value="NZ_JALPRF010000003.1"/>
</dbReference>
<protein>
    <submittedName>
        <fullName evidence="3">DUF4377 domain-containing protein</fullName>
    </submittedName>
</protein>
<proteinExistence type="predicted"/>
<evidence type="ECO:0000313" key="3">
    <source>
        <dbReference type="EMBL" id="MCK8494140.1"/>
    </source>
</evidence>
<comment type="caution">
    <text evidence="3">The sequence shown here is derived from an EMBL/GenBank/DDBJ whole genome shotgun (WGS) entry which is preliminary data.</text>
</comment>
<feature type="chain" id="PRO_5045051651" evidence="1">
    <location>
        <begin position="19"/>
        <end position="109"/>
    </location>
</feature>
<feature type="domain" description="DUF4377" evidence="2">
    <location>
        <begin position="33"/>
        <end position="106"/>
    </location>
</feature>
<evidence type="ECO:0000313" key="4">
    <source>
        <dbReference type="Proteomes" id="UP001202180"/>
    </source>
</evidence>
<keyword evidence="4" id="KW-1185">Reference proteome</keyword>
<dbReference type="PROSITE" id="PS51257">
    <property type="entry name" value="PROKAR_LIPOPROTEIN"/>
    <property type="match status" value="1"/>
</dbReference>
<gene>
    <name evidence="3" type="ORF">M0L20_19905</name>
</gene>
<dbReference type="Proteomes" id="UP001202180">
    <property type="component" value="Unassembled WGS sequence"/>
</dbReference>
<reference evidence="3 4" key="1">
    <citation type="submission" date="2022-04" db="EMBL/GenBank/DDBJ databases">
        <title>Spirosoma sp. strain RP8 genome sequencing and assembly.</title>
        <authorList>
            <person name="Jung Y."/>
        </authorList>
    </citation>
    <scope>NUCLEOTIDE SEQUENCE [LARGE SCALE GENOMIC DNA]</scope>
    <source>
        <strain evidence="3 4">RP8</strain>
    </source>
</reference>
<organism evidence="3 4">
    <name type="scientific">Spirosoma liriopis</name>
    <dbReference type="NCBI Taxonomy" id="2937440"/>
    <lineage>
        <taxon>Bacteria</taxon>
        <taxon>Pseudomonadati</taxon>
        <taxon>Bacteroidota</taxon>
        <taxon>Cytophagia</taxon>
        <taxon>Cytophagales</taxon>
        <taxon>Cytophagaceae</taxon>
        <taxon>Spirosoma</taxon>
    </lineage>
</organism>
<evidence type="ECO:0000256" key="1">
    <source>
        <dbReference type="SAM" id="SignalP"/>
    </source>
</evidence>
<feature type="signal peptide" evidence="1">
    <location>
        <begin position="1"/>
        <end position="18"/>
    </location>
</feature>
<evidence type="ECO:0000259" key="2">
    <source>
        <dbReference type="Pfam" id="PF14302"/>
    </source>
</evidence>
<dbReference type="EMBL" id="JALPRF010000003">
    <property type="protein sequence ID" value="MCK8494140.1"/>
    <property type="molecule type" value="Genomic_DNA"/>
</dbReference>
<dbReference type="Pfam" id="PF14302">
    <property type="entry name" value="DUF4377"/>
    <property type="match status" value="1"/>
</dbReference>
<dbReference type="InterPro" id="IPR025485">
    <property type="entry name" value="DUF4377"/>
</dbReference>
<sequence>MNKLIYTCLLAMATSLLSCDKATVKPEIITLQISDRRQDCVGVGPQQCMLVKEKDDTGWKLFYEGIDGFAYEEGFEYKLMVRRETIENPPMDGSSFQYTLVELVEKVKK</sequence>
<keyword evidence="1" id="KW-0732">Signal</keyword>